<evidence type="ECO:0000313" key="4">
    <source>
        <dbReference type="Proteomes" id="UP000355283"/>
    </source>
</evidence>
<feature type="compositionally biased region" description="Basic residues" evidence="2">
    <location>
        <begin position="903"/>
        <end position="917"/>
    </location>
</feature>
<feature type="compositionally biased region" description="Basic and acidic residues" evidence="2">
    <location>
        <begin position="811"/>
        <end position="830"/>
    </location>
</feature>
<evidence type="ECO:0000256" key="1">
    <source>
        <dbReference type="SAM" id="Coils"/>
    </source>
</evidence>
<dbReference type="Proteomes" id="UP000355283">
    <property type="component" value="Unassembled WGS sequence"/>
</dbReference>
<reference evidence="3 4" key="1">
    <citation type="submission" date="2019-01" db="EMBL/GenBank/DDBJ databases">
        <title>Nuclear Genome Assembly of the Microalgal Biofuel strain Nannochloropsis salina CCMP1776.</title>
        <authorList>
            <person name="Hovde B."/>
        </authorList>
    </citation>
    <scope>NUCLEOTIDE SEQUENCE [LARGE SCALE GENOMIC DNA]</scope>
    <source>
        <strain evidence="3 4">CCMP1776</strain>
    </source>
</reference>
<feature type="compositionally biased region" description="Basic and acidic residues" evidence="2">
    <location>
        <begin position="409"/>
        <end position="431"/>
    </location>
</feature>
<organism evidence="3 4">
    <name type="scientific">Nannochloropsis salina CCMP1776</name>
    <dbReference type="NCBI Taxonomy" id="1027361"/>
    <lineage>
        <taxon>Eukaryota</taxon>
        <taxon>Sar</taxon>
        <taxon>Stramenopiles</taxon>
        <taxon>Ochrophyta</taxon>
        <taxon>Eustigmatophyceae</taxon>
        <taxon>Eustigmatales</taxon>
        <taxon>Monodopsidaceae</taxon>
        <taxon>Microchloropsis</taxon>
        <taxon>Microchloropsis salina</taxon>
    </lineage>
</organism>
<gene>
    <name evidence="3" type="ORF">NSK_000432</name>
</gene>
<feature type="compositionally biased region" description="Low complexity" evidence="2">
    <location>
        <begin position="630"/>
        <end position="653"/>
    </location>
</feature>
<feature type="region of interest" description="Disordered" evidence="2">
    <location>
        <begin position="884"/>
        <end position="917"/>
    </location>
</feature>
<feature type="region of interest" description="Disordered" evidence="2">
    <location>
        <begin position="240"/>
        <end position="262"/>
    </location>
</feature>
<dbReference type="AlphaFoldDB" id="A0A4D9DGV8"/>
<feature type="compositionally biased region" description="Basic and acidic residues" evidence="2">
    <location>
        <begin position="482"/>
        <end position="499"/>
    </location>
</feature>
<sequence>MRSLRPPRRLLSSEDDIEVEEEEEVDIETEDEGLSEQELPSRELAAEGNGDNDGKLDAFKTKALPRRTSSSSPYYSTTQATHPRLFEGFLASATSAARSAHAHQAQLPVHPPLMSSPPHVSSTAFGRSAASVISAASNVTSVASKKGLHEEISRLHQVLGLQAQELEMVHESLRAKDDILTRVQGQSDDLLQEARQARVDLKRCRKSKLLTEEALEEAQKRVLVLQEKVKVLEMEVRRTGEVGNGSPGSPQGPLEEAGSVARTKARAEAKAREAAELVDGMRARLDDGMEQLRECLATIETLETSLHRSEREKTQVQEEVRRLTLSLSSQDAGGGEVTAWKARATAAEARAKAMEGELSSLRERESFQTPAATRTIMELEARCQNLEEVLRKSKEVDREAQEAAQRATARLESERDAWRGKEMRRRQEVTDAKSQAETYRSKALKLEDMLESRRPAEEGGGKRRGGAGGHDQAKAAEGVARAAERALRSQQEELKARQAEAADLRFKCRDYLQAMNGVMDDLERMKAQQEEEQQRTKSRKESLDKERRKKSREALSKAQARCLAFEKESLEARRIVKAEQEKARELEMAVSEAAARIVAYEEEMAGTRAEMSRTVHQLEELQAVLRQQEEQAGQNGEQGKSRPRGQPGRSPQPMASKAPQRQEEEALPTSAHASTFHLHPHNGLGEMSQKIIPTKPSQGPTDIREDRLTEVLMRTTQQVQRATRSTHTVFPAMSDGTTAVSPSTVVTSHVPPIGPPAFAASSASSALAAFERLRDQLRRSHRDHGLPMPVSEHQEQEGAIPFSSLFPSSAGREEERTQEHRENRADKQDAGGKVGARGLKAAPGDEESEGEEGNERVLPESLDQILQRCRSLKADLLTAVDCEEEIEPSLGETPQKKREVSKTAKRTKRKVPRKETA</sequence>
<feature type="region of interest" description="Disordered" evidence="2">
    <location>
        <begin position="394"/>
        <end position="499"/>
    </location>
</feature>
<feature type="compositionally biased region" description="Basic and acidic residues" evidence="2">
    <location>
        <begin position="524"/>
        <end position="546"/>
    </location>
</feature>
<protein>
    <submittedName>
        <fullName evidence="3">Uncharacterized protein</fullName>
    </submittedName>
</protein>
<dbReference type="OrthoDB" id="10377582at2759"/>
<comment type="caution">
    <text evidence="3">The sequence shown here is derived from an EMBL/GenBank/DDBJ whole genome shotgun (WGS) entry which is preliminary data.</text>
</comment>
<feature type="compositionally biased region" description="Low complexity" evidence="2">
    <location>
        <begin position="66"/>
        <end position="78"/>
    </location>
</feature>
<dbReference type="EMBL" id="SDOX01000002">
    <property type="protein sequence ID" value="TFJ88078.1"/>
    <property type="molecule type" value="Genomic_DNA"/>
</dbReference>
<evidence type="ECO:0000313" key="3">
    <source>
        <dbReference type="EMBL" id="TFJ88078.1"/>
    </source>
</evidence>
<proteinExistence type="predicted"/>
<feature type="region of interest" description="Disordered" evidence="2">
    <location>
        <begin position="629"/>
        <end position="702"/>
    </location>
</feature>
<keyword evidence="4" id="KW-1185">Reference proteome</keyword>
<accession>A0A4D9DGV8</accession>
<feature type="region of interest" description="Disordered" evidence="2">
    <location>
        <begin position="1"/>
        <end position="78"/>
    </location>
</feature>
<keyword evidence="1" id="KW-0175">Coiled coil</keyword>
<feature type="region of interest" description="Disordered" evidence="2">
    <location>
        <begin position="524"/>
        <end position="560"/>
    </location>
</feature>
<feature type="compositionally biased region" description="Acidic residues" evidence="2">
    <location>
        <begin position="13"/>
        <end position="35"/>
    </location>
</feature>
<name>A0A4D9DGV8_9STRA</name>
<evidence type="ECO:0000256" key="2">
    <source>
        <dbReference type="SAM" id="MobiDB-lite"/>
    </source>
</evidence>
<feature type="region of interest" description="Disordered" evidence="2">
    <location>
        <begin position="782"/>
        <end position="859"/>
    </location>
</feature>
<feature type="coiled-coil region" evidence="1">
    <location>
        <begin position="201"/>
        <end position="235"/>
    </location>
</feature>
<feature type="compositionally biased region" description="Basic and acidic residues" evidence="2">
    <location>
        <begin position="444"/>
        <end position="461"/>
    </location>
</feature>